<dbReference type="AlphaFoldDB" id="A0A6A7AM65"/>
<dbReference type="EMBL" id="MU006398">
    <property type="protein sequence ID" value="KAF2844230.1"/>
    <property type="molecule type" value="Genomic_DNA"/>
</dbReference>
<organism evidence="2 3">
    <name type="scientific">Plenodomus tracheiphilus IPT5</name>
    <dbReference type="NCBI Taxonomy" id="1408161"/>
    <lineage>
        <taxon>Eukaryota</taxon>
        <taxon>Fungi</taxon>
        <taxon>Dikarya</taxon>
        <taxon>Ascomycota</taxon>
        <taxon>Pezizomycotina</taxon>
        <taxon>Dothideomycetes</taxon>
        <taxon>Pleosporomycetidae</taxon>
        <taxon>Pleosporales</taxon>
        <taxon>Pleosporineae</taxon>
        <taxon>Leptosphaeriaceae</taxon>
        <taxon>Plenodomus</taxon>
    </lineage>
</organism>
<feature type="compositionally biased region" description="Basic and acidic residues" evidence="1">
    <location>
        <begin position="305"/>
        <end position="321"/>
    </location>
</feature>
<proteinExistence type="predicted"/>
<sequence>MAPGHCCKACSFTPGATLVRETSILCSSIGVPSWDGCGDAGHVAGEGITVAVGVQGWIEHLCACDIRVCFLNAFNPSPSSSLTRLRFSGRDRGNNVNDCACFEAAIVKISSPGEDGGVGVGVGVGEGVCPKAAMKPTIMNCARRLVDGQMMNADALPSDSHYDRGSTTEPDTPDSNDRDTASQHFAMKKPHASLFRWTYCQNFLSWAGALVQGATTYQTVALIFYCAASLPPRTRNQRKDRTAGDAGYGAQVQIRPEHGIDTGYPARQEPIAIRMWTEADQYWNGNRPFGPGEHASNRNHIPAPAEDHHAKSQSARGDRSQHTATAE</sequence>
<gene>
    <name evidence="2" type="ORF">T440DRAFT_484335</name>
</gene>
<evidence type="ECO:0000313" key="3">
    <source>
        <dbReference type="Proteomes" id="UP000799423"/>
    </source>
</evidence>
<protein>
    <submittedName>
        <fullName evidence="2">Uncharacterized protein</fullName>
    </submittedName>
</protein>
<accession>A0A6A7AM65</accession>
<name>A0A6A7AM65_9PLEO</name>
<keyword evidence="3" id="KW-1185">Reference proteome</keyword>
<feature type="region of interest" description="Disordered" evidence="1">
    <location>
        <begin position="155"/>
        <end position="181"/>
    </location>
</feature>
<dbReference type="Proteomes" id="UP000799423">
    <property type="component" value="Unassembled WGS sequence"/>
</dbReference>
<reference evidence="2" key="1">
    <citation type="submission" date="2020-01" db="EMBL/GenBank/DDBJ databases">
        <authorList>
            <consortium name="DOE Joint Genome Institute"/>
            <person name="Haridas S."/>
            <person name="Albert R."/>
            <person name="Binder M."/>
            <person name="Bloem J."/>
            <person name="Labutti K."/>
            <person name="Salamov A."/>
            <person name="Andreopoulos B."/>
            <person name="Baker S.E."/>
            <person name="Barry K."/>
            <person name="Bills G."/>
            <person name="Bluhm B.H."/>
            <person name="Cannon C."/>
            <person name="Castanera R."/>
            <person name="Culley D.E."/>
            <person name="Daum C."/>
            <person name="Ezra D."/>
            <person name="Gonzalez J.B."/>
            <person name="Henrissat B."/>
            <person name="Kuo A."/>
            <person name="Liang C."/>
            <person name="Lipzen A."/>
            <person name="Lutzoni F."/>
            <person name="Magnuson J."/>
            <person name="Mondo S."/>
            <person name="Nolan M."/>
            <person name="Ohm R."/>
            <person name="Pangilinan J."/>
            <person name="Park H.-J."/>
            <person name="Ramirez L."/>
            <person name="Alfaro M."/>
            <person name="Sun H."/>
            <person name="Tritt A."/>
            <person name="Yoshinaga Y."/>
            <person name="Zwiers L.-H."/>
            <person name="Turgeon B.G."/>
            <person name="Goodwin S.B."/>
            <person name="Spatafora J.W."/>
            <person name="Crous P.W."/>
            <person name="Grigoriev I.V."/>
        </authorList>
    </citation>
    <scope>NUCLEOTIDE SEQUENCE</scope>
    <source>
        <strain evidence="2">IPT5</strain>
    </source>
</reference>
<evidence type="ECO:0000256" key="1">
    <source>
        <dbReference type="SAM" id="MobiDB-lite"/>
    </source>
</evidence>
<feature type="region of interest" description="Disordered" evidence="1">
    <location>
        <begin position="284"/>
        <end position="327"/>
    </location>
</feature>
<evidence type="ECO:0000313" key="2">
    <source>
        <dbReference type="EMBL" id="KAF2844230.1"/>
    </source>
</evidence>